<dbReference type="AlphaFoldDB" id="A0A5K1K908"/>
<dbReference type="InterPro" id="IPR002818">
    <property type="entry name" value="DJ-1/PfpI"/>
</dbReference>
<dbReference type="EMBL" id="LR729895">
    <property type="protein sequence ID" value="VWP02059.1"/>
    <property type="molecule type" value="Genomic_DNA"/>
</dbReference>
<dbReference type="InterPro" id="IPR052158">
    <property type="entry name" value="INH-QAR"/>
</dbReference>
<evidence type="ECO:0000256" key="5">
    <source>
        <dbReference type="SAM" id="MobiDB-lite"/>
    </source>
</evidence>
<keyword evidence="7" id="KW-0418">Kinase</keyword>
<keyword evidence="4" id="KW-0187">Copper transport</keyword>
<feature type="domain" description="DJ-1/PfpI" evidence="6">
    <location>
        <begin position="256"/>
        <end position="432"/>
    </location>
</feature>
<keyword evidence="1 4" id="KW-0812">Transmembrane</keyword>
<keyword evidence="7" id="KW-0808">Transferase</keyword>
<keyword evidence="2 4" id="KW-1133">Transmembrane helix</keyword>
<evidence type="ECO:0000256" key="3">
    <source>
        <dbReference type="ARBA" id="ARBA00023136"/>
    </source>
</evidence>
<reference evidence="7" key="1">
    <citation type="submission" date="2019-10" db="EMBL/GenBank/DDBJ databases">
        <authorList>
            <person name="Nor Muhammad N."/>
        </authorList>
    </citation>
    <scope>NUCLEOTIDE SEQUENCE</scope>
</reference>
<dbReference type="PANTHER" id="PTHR43130">
    <property type="entry name" value="ARAC-FAMILY TRANSCRIPTIONAL REGULATOR"/>
    <property type="match status" value="1"/>
</dbReference>
<comment type="subcellular location">
    <subcellularLocation>
        <location evidence="4">Membrane</location>
        <topology evidence="4">Multi-pass membrane protein</topology>
    </subcellularLocation>
</comment>
<feature type="transmembrane region" description="Helical" evidence="4">
    <location>
        <begin position="58"/>
        <end position="79"/>
    </location>
</feature>
<comment type="similarity">
    <text evidence="4">Belongs to the copper transporter (Ctr) (TC 1.A.56) family. SLC31A subfamily.</text>
</comment>
<dbReference type="Pfam" id="PF04145">
    <property type="entry name" value="Ctr"/>
    <property type="match status" value="1"/>
</dbReference>
<accession>A0A5K1K908</accession>
<dbReference type="InterPro" id="IPR029062">
    <property type="entry name" value="Class_I_gatase-like"/>
</dbReference>
<gene>
    <name evidence="7" type="primary">Q6FPF2</name>
</gene>
<dbReference type="InterPro" id="IPR007274">
    <property type="entry name" value="Cop_transporter"/>
</dbReference>
<dbReference type="CDD" id="cd03139">
    <property type="entry name" value="GATase1_PfpI_2"/>
    <property type="match status" value="1"/>
</dbReference>
<proteinExistence type="inferred from homology"/>
<keyword evidence="4" id="KW-0406">Ion transport</keyword>
<dbReference type="GO" id="GO:0016301">
    <property type="term" value="F:kinase activity"/>
    <property type="evidence" value="ECO:0007669"/>
    <property type="project" value="UniProtKB-KW"/>
</dbReference>
<organism evidence="7">
    <name type="scientific">Ganoderma boninense</name>
    <dbReference type="NCBI Taxonomy" id="34458"/>
    <lineage>
        <taxon>Eukaryota</taxon>
        <taxon>Fungi</taxon>
        <taxon>Dikarya</taxon>
        <taxon>Basidiomycota</taxon>
        <taxon>Agaricomycotina</taxon>
        <taxon>Agaricomycetes</taxon>
        <taxon>Polyporales</taxon>
        <taxon>Polyporaceae</taxon>
        <taxon>Ganoderma</taxon>
    </lineage>
</organism>
<dbReference type="Pfam" id="PF01965">
    <property type="entry name" value="DJ-1_PfpI"/>
    <property type="match status" value="1"/>
</dbReference>
<dbReference type="GO" id="GO:0016020">
    <property type="term" value="C:membrane"/>
    <property type="evidence" value="ECO:0007669"/>
    <property type="project" value="UniProtKB-SubCell"/>
</dbReference>
<keyword evidence="4" id="KW-0186">Copper</keyword>
<evidence type="ECO:0000256" key="2">
    <source>
        <dbReference type="ARBA" id="ARBA00022989"/>
    </source>
</evidence>
<feature type="region of interest" description="Disordered" evidence="5">
    <location>
        <begin position="93"/>
        <end position="115"/>
    </location>
</feature>
<evidence type="ECO:0000259" key="6">
    <source>
        <dbReference type="Pfam" id="PF01965"/>
    </source>
</evidence>
<dbReference type="Gene3D" id="3.40.50.880">
    <property type="match status" value="1"/>
</dbReference>
<evidence type="ECO:0000256" key="1">
    <source>
        <dbReference type="ARBA" id="ARBA00022692"/>
    </source>
</evidence>
<evidence type="ECO:0000313" key="7">
    <source>
        <dbReference type="EMBL" id="VWP02059.1"/>
    </source>
</evidence>
<keyword evidence="3 4" id="KW-0472">Membrane</keyword>
<feature type="transmembrane region" description="Helical" evidence="4">
    <location>
        <begin position="166"/>
        <end position="184"/>
    </location>
</feature>
<name>A0A5K1K908_9APHY</name>
<keyword evidence="4" id="KW-0813">Transport</keyword>
<sequence length="450" mass="48318">MDMSMASMSMTATAAAASATSTGMSMSMDMGGSCKISMLWNWYTVNACFISSTWQVTSKGAFAGSCIGVIFLVIVLEGLRRFQREFDRYLHRANGASSTPPQLHAEDQSDTASRKGLNTLSSSALGRRSSGDQLKLWQHLLRSALFMVQFAVGYFVMLLAMYYNGYIIICIFIGAFLGASIFQWDTYHGEAGPVRGGEAFGALLRSSNLPEVVLTTAFPCTMFNRLSAFLLWAMVLFPVFAVGQESNVTTPKNFGILLFPAFEPLDVFGPAEVLQALSRGRQISLYLISNGNTTDPVSTAPASAAMNAHNSSAFQSVVPTHTLATAPADLEVLLIPGGLGTRSPDLNATIDWVRATYPSLHSLVSVCTGGSVAARAGLFDGRRATTNKVSWDAMTVYGTNVTWDKGARWVQDGNVWSSGGVSAAIDVTLGFVAHTWGEDVARGHGEPDRE</sequence>
<dbReference type="PANTHER" id="PTHR43130:SF15">
    <property type="entry name" value="THIJ_PFPI FAMILY PROTEIN (AFU_ORTHOLOGUE AFUA_5G14240)"/>
    <property type="match status" value="1"/>
</dbReference>
<evidence type="ECO:0000256" key="4">
    <source>
        <dbReference type="RuleBase" id="RU367022"/>
    </source>
</evidence>
<dbReference type="GO" id="GO:0005375">
    <property type="term" value="F:copper ion transmembrane transporter activity"/>
    <property type="evidence" value="ECO:0007669"/>
    <property type="project" value="UniProtKB-UniRule"/>
</dbReference>
<protein>
    <recommendedName>
        <fullName evidence="4">Copper transport protein</fullName>
    </recommendedName>
</protein>
<dbReference type="SUPFAM" id="SSF52317">
    <property type="entry name" value="Class I glutamine amidotransferase-like"/>
    <property type="match status" value="1"/>
</dbReference>
<feature type="transmembrane region" description="Helical" evidence="4">
    <location>
        <begin position="226"/>
        <end position="243"/>
    </location>
</feature>